<name>A0A8R1I164_CAEJA</name>
<keyword evidence="2" id="KW-1185">Reference proteome</keyword>
<evidence type="ECO:0000313" key="1">
    <source>
        <dbReference type="EnsemblMetazoa" id="CJA14180a.1"/>
    </source>
</evidence>
<dbReference type="AlphaFoldDB" id="A0A8R1I164"/>
<sequence length="371" mass="41558">MIRQISQCWKMESKFKTDVEHDNGEFFLNGERLNANNLSTFALFSTVQLLKNGILRADFSGSRTVFATKLQNVGLTADHQEIRVIGGVRGISVETDDFLFEVGYTNEPLQLVGFVLPDDFIRPMGRFEENINVISTFPSPTHINYTNDKDCFGITYPTSDFSTKTILTTPIWEDFNNVTVTPSYQESSTFNSISDFSTDSTYTVGLTEDFTTLPLSTETTTTSYPSTATIESSSIPIFPLPSNFSTDGFVIGHWFTTEKSRLETTTMPSQIAFTATIQNIDLSTKENAVNTDIPQPNDLNLNVDMTKPSTTNAPVLYTTEIEELFPNPSPLPDLKNKTEKMFILKLKIPEEIDEKSVQLLKNLTSSMKRLA</sequence>
<accession>A0A8R1I164</accession>
<reference evidence="1" key="2">
    <citation type="submission" date="2022-06" db="UniProtKB">
        <authorList>
            <consortium name="EnsemblMetazoa"/>
        </authorList>
    </citation>
    <scope>IDENTIFICATION</scope>
    <source>
        <strain evidence="1">DF5081</strain>
    </source>
</reference>
<dbReference type="EnsemblMetazoa" id="CJA14180a.1">
    <property type="protein sequence ID" value="CJA14180a.1"/>
    <property type="gene ID" value="WBGene00133384"/>
</dbReference>
<organism evidence="1 2">
    <name type="scientific">Caenorhabditis japonica</name>
    <dbReference type="NCBI Taxonomy" id="281687"/>
    <lineage>
        <taxon>Eukaryota</taxon>
        <taxon>Metazoa</taxon>
        <taxon>Ecdysozoa</taxon>
        <taxon>Nematoda</taxon>
        <taxon>Chromadorea</taxon>
        <taxon>Rhabditida</taxon>
        <taxon>Rhabditina</taxon>
        <taxon>Rhabditomorpha</taxon>
        <taxon>Rhabditoidea</taxon>
        <taxon>Rhabditidae</taxon>
        <taxon>Peloderinae</taxon>
        <taxon>Caenorhabditis</taxon>
    </lineage>
</organism>
<dbReference type="Proteomes" id="UP000005237">
    <property type="component" value="Unassembled WGS sequence"/>
</dbReference>
<evidence type="ECO:0000313" key="2">
    <source>
        <dbReference type="Proteomes" id="UP000005237"/>
    </source>
</evidence>
<reference evidence="2" key="1">
    <citation type="submission" date="2010-08" db="EMBL/GenBank/DDBJ databases">
        <authorList>
            <consortium name="Caenorhabditis japonica Sequencing Consortium"/>
            <person name="Wilson R.K."/>
        </authorList>
    </citation>
    <scope>NUCLEOTIDE SEQUENCE [LARGE SCALE GENOMIC DNA]</scope>
    <source>
        <strain evidence="2">DF5081</strain>
    </source>
</reference>
<proteinExistence type="predicted"/>
<protein>
    <submittedName>
        <fullName evidence="1">Uncharacterized protein</fullName>
    </submittedName>
</protein>